<feature type="domain" description="Cadherin-like" evidence="5">
    <location>
        <begin position="1915"/>
        <end position="2010"/>
    </location>
</feature>
<dbReference type="Pfam" id="PF17957">
    <property type="entry name" value="Big_7"/>
    <property type="match status" value="1"/>
</dbReference>
<dbReference type="RefSeq" id="WP_018324634.1">
    <property type="nucleotide sequence ID" value="NZ_JACHBK010000003.1"/>
</dbReference>
<feature type="domain" description="DUF4082" evidence="3">
    <location>
        <begin position="2025"/>
        <end position="2168"/>
    </location>
</feature>
<dbReference type="PANTHER" id="PTHR38340:SF1">
    <property type="entry name" value="S-LAYER PROTEIN"/>
    <property type="match status" value="1"/>
</dbReference>
<gene>
    <name evidence="7" type="ORF">GGD55_001479</name>
</gene>
<comment type="subcellular location">
    <subcellularLocation>
        <location evidence="1">Secreted</location>
    </subcellularLocation>
</comment>
<evidence type="ECO:0000259" key="4">
    <source>
        <dbReference type="Pfam" id="PF14252"/>
    </source>
</evidence>
<dbReference type="Proteomes" id="UP000585507">
    <property type="component" value="Unassembled WGS sequence"/>
</dbReference>
<dbReference type="Pfam" id="PF17892">
    <property type="entry name" value="Cadherin_5"/>
    <property type="match status" value="2"/>
</dbReference>
<proteinExistence type="predicted"/>
<evidence type="ECO:0000256" key="2">
    <source>
        <dbReference type="ARBA" id="ARBA00022525"/>
    </source>
</evidence>
<reference evidence="7 8" key="1">
    <citation type="submission" date="2020-08" db="EMBL/GenBank/DDBJ databases">
        <title>Genomic Encyclopedia of Type Strains, Phase IV (KMG-V): Genome sequencing to study the core and pangenomes of soil and plant-associated prokaryotes.</title>
        <authorList>
            <person name="Whitman W."/>
        </authorList>
    </citation>
    <scope>NUCLEOTIDE SEQUENCE [LARGE SCALE GENOMIC DNA]</scope>
    <source>
        <strain evidence="7 8">SEMIA 4084</strain>
    </source>
</reference>
<dbReference type="Pfam" id="PF00353">
    <property type="entry name" value="HemolysinCabind"/>
    <property type="match status" value="6"/>
</dbReference>
<feature type="domain" description="N,N-dimethylformamidase beta subunit-like C-terminal" evidence="6">
    <location>
        <begin position="937"/>
        <end position="1355"/>
    </location>
</feature>
<dbReference type="InterPro" id="IPR046540">
    <property type="entry name" value="DMFA2_C"/>
</dbReference>
<dbReference type="Pfam" id="PF13313">
    <property type="entry name" value="DUF4082"/>
    <property type="match status" value="4"/>
</dbReference>
<feature type="domain" description="DUF4347" evidence="4">
    <location>
        <begin position="7"/>
        <end position="167"/>
    </location>
</feature>
<keyword evidence="8" id="KW-1185">Reference proteome</keyword>
<dbReference type="Pfam" id="PF20254">
    <property type="entry name" value="DMFA2_C"/>
    <property type="match status" value="1"/>
</dbReference>
<keyword evidence="2" id="KW-0964">Secreted</keyword>
<comment type="caution">
    <text evidence="7">The sequence shown here is derived from an EMBL/GenBank/DDBJ whole genome shotgun (WGS) entry which is preliminary data.</text>
</comment>
<feature type="domain" description="DUF4082" evidence="3">
    <location>
        <begin position="2285"/>
        <end position="2429"/>
    </location>
</feature>
<dbReference type="PROSITE" id="PS00330">
    <property type="entry name" value="HEMOLYSIN_CALCIUM"/>
    <property type="match status" value="3"/>
</dbReference>
<dbReference type="NCBIfam" id="NF012211">
    <property type="entry name" value="tand_rpt_95"/>
    <property type="match status" value="3"/>
</dbReference>
<evidence type="ECO:0000313" key="7">
    <source>
        <dbReference type="EMBL" id="MBB5534796.1"/>
    </source>
</evidence>
<dbReference type="InterPro" id="IPR011049">
    <property type="entry name" value="Serralysin-like_metalloprot_C"/>
</dbReference>
<accession>A0A7W8U8I2</accession>
<dbReference type="Gene3D" id="2.60.40.2810">
    <property type="match status" value="1"/>
</dbReference>
<feature type="domain" description="DUF4082" evidence="3">
    <location>
        <begin position="1506"/>
        <end position="1645"/>
    </location>
</feature>
<evidence type="ECO:0000259" key="3">
    <source>
        <dbReference type="Pfam" id="PF13313"/>
    </source>
</evidence>
<evidence type="ECO:0000259" key="5">
    <source>
        <dbReference type="Pfam" id="PF17892"/>
    </source>
</evidence>
<dbReference type="InterPro" id="IPR050557">
    <property type="entry name" value="RTX_toxin/Mannuronan_C5-epim"/>
</dbReference>
<dbReference type="Gene3D" id="2.60.40.650">
    <property type="match status" value="1"/>
</dbReference>
<dbReference type="PANTHER" id="PTHR38340">
    <property type="entry name" value="S-LAYER PROTEIN"/>
    <property type="match status" value="1"/>
</dbReference>
<dbReference type="EMBL" id="JACHBK010000003">
    <property type="protein sequence ID" value="MBB5534796.1"/>
    <property type="molecule type" value="Genomic_DNA"/>
</dbReference>
<evidence type="ECO:0000256" key="1">
    <source>
        <dbReference type="ARBA" id="ARBA00004613"/>
    </source>
</evidence>
<dbReference type="SUPFAM" id="SSF51120">
    <property type="entry name" value="beta-Roll"/>
    <property type="match status" value="6"/>
</dbReference>
<dbReference type="GO" id="GO:0005576">
    <property type="term" value="C:extracellular region"/>
    <property type="evidence" value="ECO:0007669"/>
    <property type="project" value="UniProtKB-SubCell"/>
</dbReference>
<dbReference type="SUPFAM" id="SSF81296">
    <property type="entry name" value="E set domains"/>
    <property type="match status" value="1"/>
</dbReference>
<feature type="domain" description="Cadherin-like" evidence="5">
    <location>
        <begin position="2178"/>
        <end position="2272"/>
    </location>
</feature>
<name>A0A7W8U8I2_9HYPH</name>
<dbReference type="InterPro" id="IPR018511">
    <property type="entry name" value="Hemolysin-typ_Ca-bd_CS"/>
</dbReference>
<dbReference type="Gene3D" id="2.60.40.3440">
    <property type="match status" value="2"/>
</dbReference>
<evidence type="ECO:0000313" key="8">
    <source>
        <dbReference type="Proteomes" id="UP000585507"/>
    </source>
</evidence>
<dbReference type="Pfam" id="PF14252">
    <property type="entry name" value="DUF4347"/>
    <property type="match status" value="1"/>
</dbReference>
<dbReference type="Pfam" id="PF17963">
    <property type="entry name" value="Big_9"/>
    <property type="match status" value="1"/>
</dbReference>
<dbReference type="GO" id="GO:0005509">
    <property type="term" value="F:calcium ion binding"/>
    <property type="evidence" value="ECO:0007669"/>
    <property type="project" value="InterPro"/>
</dbReference>
<dbReference type="PRINTS" id="PR00313">
    <property type="entry name" value="CABNDNGRPT"/>
</dbReference>
<dbReference type="InterPro" id="IPR001343">
    <property type="entry name" value="Hemolysn_Ca-bd"/>
</dbReference>
<dbReference type="InterPro" id="IPR041690">
    <property type="entry name" value="Cadherin_5"/>
</dbReference>
<evidence type="ECO:0000259" key="6">
    <source>
        <dbReference type="Pfam" id="PF20254"/>
    </source>
</evidence>
<dbReference type="InterPro" id="IPR025592">
    <property type="entry name" value="DUF4347"/>
</dbReference>
<sequence length="2439" mass="247358">MTHTREIAFIDPAVTDFETLVAGLRPDVEPVVLSRDEPALAQMARMLEGRANLDAIHVIAHGRPGELSFAAGAVSYETIKDDAAELPAFGAALGTEKALLVWACETGAEERGAAFVDTLAARAGVRILAASGIVGSERCGGTWSLDRGVGAGRPPLSAEGMIAYAGIMATFTGTSGTDRANATTGTLTGFTGGTVAQLQDASGDTFNGGGGADEIVAGSGDDTINLGAGQFVAGESIEGGANSASGTRDQIVLTAGGTTNLSVGTVSGIETLTGNTSSDTVTMTATQWAGFATIDLGSGLLTTDVLNVLASGNISALTMPTVSNVETGNLTGTSGTDTVTLSGTQLNAILIGSGTVNLGSGTGDTINLTSTSSDLNTLGATDGSIQGVEAVSASGAATGVTIALGGQSEAIAITGSAQADTLTGGSGGNTIVGGGGADTISGGAGNDTITYDGSDVSIAGGTNTDTLVVTGAVTISLASADQSSGDTANTTGFENVNASGSSAAVSLTGDGNANTLTGGAGADTIVGGAGADTLNGGAGNDTITYDGSDVSIAGGANTDTLVVTGAVTINLASADQSSGDTANTTGFENVTASGASAAVNLTGDGNANTLTGGAGADTIVGGAGADTLDGGAGNDTVTYDGSDVSIAGGANTDTLVVTGAATINLASADQSSGDTANTTGFENVNASASSAAVSLTGDGNANIFTGGGGADTIIGGAGVDTLAGGAGNDLVTYDASDVSIGGGADIDTLLVNGAATINLSSADQSSGDTANTTGFENVNASGSSAAVSLTGASGANVLTGGSANDTLNGGGGNDTIDGGAGTGDTVIFSGARANYTISLSGVTYTIADTRSGSPDGADTVTGVENFQFSDGTRTASQLNPTAQNKIVLENLKQGNPISEWGIDGSGSGNIQGFATEISTNIGQTVSFKIATDSANYRIEIYRLGYYGGDGARKVATVDVNLASAQVQPHPIVDMSRGLIDAGNWAVSASWAIPSDAVSGVYIAKLVREDGTVGASHIPFIVRDDNAASDIVFQTSDTTWQAYNEWGGASLYFGDVPVDPANLIGYLPPNCGCGVNSIGRATAVSYNRPFVTNTSVKGGTHDFIFGAEHSAIRWLEQNGYDVSYISGVDATRSGSLLLNHEAYLSVGHDEYWSAEQRTNVEAARDAGVDLAFWSGNEVYWKVRWETSIDGNGTPYRTMVCYKETWGGTPDPTSTGTGTWRDPRFADPGQEPENSLTGTMFTVDSYRLDTITIPYDYSNLRFWRNTDVAELQPGQTFSLVQNLLGYEWDSDVENGYRPAGLINMSLSTVSVNTYLRDYGTSIGSADVTHSLTMYRAESGALVFGAGTVFWSWGLDSNHEGAATPTDPNVQQAMVNMFADMGIQPGTLDASLILATQSTDTVKPTSTITSPSVGASFLEGQKVTVTGTAQDTGGGIVAGVEVSLDGGQSWWKATGRESWSYSWVVQASGTYTIMSRAVDDSLNLGNPSPSTQVTVNLPSTSSLWTLASKPQVETNLDRDGVELGVRFQASTDGVINGIRFYKGFYNVGQHVVSLWTSTGTRIATGTSSGESITGWQTVTFSNPVRITPGTTYVASYHTGGYYSSSDTYFSSSYTNGLLNVQPGGGVYAYSADNNGAFPGNSSNANYWVDVVFTPDPNQGPTAVADSGFSVGKDGMLPISFTALLANDTDPNNDPMTVSAVGNATNGTVTLDTQTGNVIFTPNTGYSGPASFTYTASDQRGGTSSATVTLTVEQDPAGVSLFQWTEGPTGAAVVDTAPLELGMKFTASVVGTITGIRFYKPANATGAHTGSLWSSTGTLLATVNFTNESTSGWQTATFSNPVAITAGTTYVASYHTTGVYAATANYFNSAKVNGSLTAPSSSASGGNGVYTYSSGTAFPTSSFQAANYWVDVVYKRSTVNTVPIASNDNGFTVSNSNSLSIAAATLLANDNDADSDPLTITGVGGATNGTVAFNSQANTVTFTPTSGYIGPASFSYSIADGRGGTASAVVSLTVGQSETTLNLFSPSNAPSLTSVNDPEAVELGVKFVASSAGLITGLRYYKSAQDTGTHTGSLWTSGGNLLASATFANESASGWQTVTFTQPVSISAGTTYVASYHSNGFYGVTPNFFATSYTNGPLSAPSSAASGGNGVHAYGAGGLFPSASYNATNYWVDVLYEQATGNLSPVALDDSGFSTQTDTVFTVQASTLLANDSDPNGDPMAITGVGNAVNGTVAFNSQSNAVTFTPTSGYTGSASFTYSVSDGQGGTDTGLVSLNVVPQDQQNLFSSSATPTTVTENDSADVNLGMKFQADVAGWITGFRFYKGPSNTGPHTGYLWTSTGTLLASASFTNESSSGWQSVSLAQQVAIQANTTYVVSYSTNGFYSATGNFFGSEVSNGNLHALSSALSGGNGVYAYGSAGLFPTNSYNSSNYYVDVAFRPQLAA</sequence>
<dbReference type="Gene3D" id="2.150.10.10">
    <property type="entry name" value="Serralysin-like metalloprotease, C-terminal"/>
    <property type="match status" value="3"/>
</dbReference>
<protein>
    <submittedName>
        <fullName evidence="7">Ca2+-binding RTX toxin-like protein</fullName>
    </submittedName>
</protein>
<feature type="domain" description="DUF4082" evidence="3">
    <location>
        <begin position="1762"/>
        <end position="1906"/>
    </location>
</feature>
<dbReference type="InterPro" id="IPR014756">
    <property type="entry name" value="Ig_E-set"/>
</dbReference>
<organism evidence="7 8">
    <name type="scientific">Rhizobium giardinii</name>
    <dbReference type="NCBI Taxonomy" id="56731"/>
    <lineage>
        <taxon>Bacteria</taxon>
        <taxon>Pseudomonadati</taxon>
        <taxon>Pseudomonadota</taxon>
        <taxon>Alphaproteobacteria</taxon>
        <taxon>Hyphomicrobiales</taxon>
        <taxon>Rhizobiaceae</taxon>
        <taxon>Rhizobium/Agrobacterium group</taxon>
        <taxon>Rhizobium</taxon>
    </lineage>
</organism>
<dbReference type="InterPro" id="IPR025141">
    <property type="entry name" value="DUF4082"/>
</dbReference>